<dbReference type="Proteomes" id="UP001595824">
    <property type="component" value="Unassembled WGS sequence"/>
</dbReference>
<feature type="compositionally biased region" description="Low complexity" evidence="3">
    <location>
        <begin position="151"/>
        <end position="193"/>
    </location>
</feature>
<dbReference type="InterPro" id="IPR001919">
    <property type="entry name" value="CBD2"/>
</dbReference>
<dbReference type="InterPro" id="IPR008965">
    <property type="entry name" value="CBM2/CBM3_carb-bd_dom_sf"/>
</dbReference>
<evidence type="ECO:0000256" key="2">
    <source>
        <dbReference type="ARBA" id="ARBA00023326"/>
    </source>
</evidence>
<dbReference type="RefSeq" id="WP_381742909.1">
    <property type="nucleotide sequence ID" value="NZ_JBHSDP010000027.1"/>
</dbReference>
<dbReference type="SUPFAM" id="SSF49384">
    <property type="entry name" value="Carbohydrate-binding domain"/>
    <property type="match status" value="1"/>
</dbReference>
<dbReference type="PANTHER" id="PTHR42976:SF1">
    <property type="entry name" value="GH18 DOMAIN-CONTAINING PROTEIN-RELATED"/>
    <property type="match status" value="1"/>
</dbReference>
<dbReference type="CDD" id="cd06543">
    <property type="entry name" value="GH18_PF-ChiA-like"/>
    <property type="match status" value="1"/>
</dbReference>
<sequence length="491" mass="49361">MSTHRRRISGRNKAIGGLVAAAVAGGGVFLFTATAQAAGTGAAYTRTSDWSTGYTAQYVVTNNSGSAEKDWTLEFDLPSGTKLGSLWNGEAAVSGQHVTVKPAKWDTAGLAAGQSVTVGFVVDGTGEPTGCRIDGAACSADGGATPQPSGRPTQSASPAPTPTPTRTSTPAPTATATAPTASPTSSQSPGTGTTAGASFAPYVDTSLYPAFDLLASADATGVKNYNLAFVTDGGGCTPKWGGVTDLGGDAVAAQIGALRAKGGDVRVSFGGASGSELATTCSSADALAAAYGKAVDQFKLTKVDFDIEGGALPNSAANTRRAQAIAALQRQHPDLDVSFTLPVMPEGLTQDGVNLLAGAKSGGVKISTVNIMAMDYGASYNGDMGTYAEQAATATQAQIKSVLGLSDSAAWKAVAVTPMIGVNDVSAEAFKVDDAGQLVAFARSKGLGWLSMWSATRDKQCAGGPKPTADATCSSVAQEPFAFSKAFGAYN</sequence>
<keyword evidence="2" id="KW-0119">Carbohydrate metabolism</keyword>
<evidence type="ECO:0000259" key="6">
    <source>
        <dbReference type="PROSITE" id="PS51910"/>
    </source>
</evidence>
<dbReference type="EMBL" id="JBHSDP010000027">
    <property type="protein sequence ID" value="MFC4331551.1"/>
    <property type="molecule type" value="Genomic_DNA"/>
</dbReference>
<feature type="signal peptide" evidence="4">
    <location>
        <begin position="1"/>
        <end position="37"/>
    </location>
</feature>
<keyword evidence="8" id="KW-1185">Reference proteome</keyword>
<evidence type="ECO:0000259" key="5">
    <source>
        <dbReference type="PROSITE" id="PS51173"/>
    </source>
</evidence>
<protein>
    <submittedName>
        <fullName evidence="7">Cellulose binding domain-containing protein</fullName>
    </submittedName>
</protein>
<feature type="chain" id="PRO_5045337762" evidence="4">
    <location>
        <begin position="38"/>
        <end position="491"/>
    </location>
</feature>
<accession>A0ABV8TLU8</accession>
<evidence type="ECO:0000256" key="3">
    <source>
        <dbReference type="SAM" id="MobiDB-lite"/>
    </source>
</evidence>
<name>A0ABV8TLU8_9ACTN</name>
<dbReference type="Gene3D" id="3.20.20.80">
    <property type="entry name" value="Glycosidases"/>
    <property type="match status" value="1"/>
</dbReference>
<dbReference type="InterPro" id="IPR001223">
    <property type="entry name" value="Glyco_hydro18_cat"/>
</dbReference>
<feature type="domain" description="CBM2" evidence="5">
    <location>
        <begin position="33"/>
        <end position="141"/>
    </location>
</feature>
<dbReference type="SMART" id="SM00637">
    <property type="entry name" value="CBD_II"/>
    <property type="match status" value="1"/>
</dbReference>
<reference evidence="8" key="1">
    <citation type="journal article" date="2019" name="Int. J. Syst. Evol. Microbiol.">
        <title>The Global Catalogue of Microorganisms (GCM) 10K type strain sequencing project: providing services to taxonomists for standard genome sequencing and annotation.</title>
        <authorList>
            <consortium name="The Broad Institute Genomics Platform"/>
            <consortium name="The Broad Institute Genome Sequencing Center for Infectious Disease"/>
            <person name="Wu L."/>
            <person name="Ma J."/>
        </authorList>
    </citation>
    <scope>NUCLEOTIDE SEQUENCE [LARGE SCALE GENOMIC DNA]</scope>
    <source>
        <strain evidence="8">PCU 347</strain>
    </source>
</reference>
<keyword evidence="2" id="KW-0624">Polysaccharide degradation</keyword>
<dbReference type="Gene3D" id="2.60.40.290">
    <property type="match status" value="1"/>
</dbReference>
<dbReference type="Pfam" id="PF00553">
    <property type="entry name" value="CBM_2"/>
    <property type="match status" value="1"/>
</dbReference>
<evidence type="ECO:0000256" key="1">
    <source>
        <dbReference type="ARBA" id="ARBA00022729"/>
    </source>
</evidence>
<organism evidence="7 8">
    <name type="scientific">Streptomyces andamanensis</name>
    <dbReference type="NCBI Taxonomy" id="1565035"/>
    <lineage>
        <taxon>Bacteria</taxon>
        <taxon>Bacillati</taxon>
        <taxon>Actinomycetota</taxon>
        <taxon>Actinomycetes</taxon>
        <taxon>Kitasatosporales</taxon>
        <taxon>Streptomycetaceae</taxon>
        <taxon>Streptomyces</taxon>
    </lineage>
</organism>
<feature type="region of interest" description="Disordered" evidence="3">
    <location>
        <begin position="137"/>
        <end position="193"/>
    </location>
</feature>
<keyword evidence="1 4" id="KW-0732">Signal</keyword>
<gene>
    <name evidence="7" type="ORF">ACFPC0_27995</name>
</gene>
<dbReference type="PROSITE" id="PS51910">
    <property type="entry name" value="GH18_2"/>
    <property type="match status" value="1"/>
</dbReference>
<proteinExistence type="predicted"/>
<dbReference type="PANTHER" id="PTHR42976">
    <property type="entry name" value="BIFUNCTIONAL CHITINASE/LYSOZYME-RELATED"/>
    <property type="match status" value="1"/>
</dbReference>
<dbReference type="SUPFAM" id="SSF51445">
    <property type="entry name" value="(Trans)glycosidases"/>
    <property type="match status" value="1"/>
</dbReference>
<dbReference type="InterPro" id="IPR052750">
    <property type="entry name" value="GH18_Chitinase"/>
</dbReference>
<dbReference type="PROSITE" id="PS51173">
    <property type="entry name" value="CBM2"/>
    <property type="match status" value="1"/>
</dbReference>
<evidence type="ECO:0000256" key="4">
    <source>
        <dbReference type="SAM" id="SignalP"/>
    </source>
</evidence>
<feature type="domain" description="GH18" evidence="6">
    <location>
        <begin position="196"/>
        <end position="479"/>
    </location>
</feature>
<evidence type="ECO:0000313" key="7">
    <source>
        <dbReference type="EMBL" id="MFC4331551.1"/>
    </source>
</evidence>
<comment type="caution">
    <text evidence="7">The sequence shown here is derived from an EMBL/GenBank/DDBJ whole genome shotgun (WGS) entry which is preliminary data.</text>
</comment>
<dbReference type="InterPro" id="IPR012291">
    <property type="entry name" value="CBM2_carb-bd_dom_sf"/>
</dbReference>
<dbReference type="InterPro" id="IPR017853">
    <property type="entry name" value="GH"/>
</dbReference>
<evidence type="ECO:0000313" key="8">
    <source>
        <dbReference type="Proteomes" id="UP001595824"/>
    </source>
</evidence>